<dbReference type="Proteomes" id="UP001165136">
    <property type="component" value="Unassembled WGS sequence"/>
</dbReference>
<evidence type="ECO:0000313" key="2">
    <source>
        <dbReference type="Proteomes" id="UP001165136"/>
    </source>
</evidence>
<dbReference type="AlphaFoldDB" id="A0A9W6R7R5"/>
<reference evidence="1" key="1">
    <citation type="submission" date="2023-03" db="EMBL/GenBank/DDBJ databases">
        <title>Amycolatopsis taiwanensis NBRC 103393.</title>
        <authorList>
            <person name="Ichikawa N."/>
            <person name="Sato H."/>
            <person name="Tonouchi N."/>
        </authorList>
    </citation>
    <scope>NUCLEOTIDE SEQUENCE</scope>
    <source>
        <strain evidence="1">NBRC 103393</strain>
    </source>
</reference>
<name>A0A9W6R7R5_9PSEU</name>
<organism evidence="1 2">
    <name type="scientific">Amycolatopsis taiwanensis</name>
    <dbReference type="NCBI Taxonomy" id="342230"/>
    <lineage>
        <taxon>Bacteria</taxon>
        <taxon>Bacillati</taxon>
        <taxon>Actinomycetota</taxon>
        <taxon>Actinomycetes</taxon>
        <taxon>Pseudonocardiales</taxon>
        <taxon>Pseudonocardiaceae</taxon>
        <taxon>Amycolatopsis</taxon>
    </lineage>
</organism>
<keyword evidence="2" id="KW-1185">Reference proteome</keyword>
<protein>
    <submittedName>
        <fullName evidence="1">Uncharacterized protein</fullName>
    </submittedName>
</protein>
<comment type="caution">
    <text evidence="1">The sequence shown here is derived from an EMBL/GenBank/DDBJ whole genome shotgun (WGS) entry which is preliminary data.</text>
</comment>
<dbReference type="RefSeq" id="WP_285490355.1">
    <property type="nucleotide sequence ID" value="NZ_BSTI01000028.1"/>
</dbReference>
<evidence type="ECO:0000313" key="1">
    <source>
        <dbReference type="EMBL" id="GLY70931.1"/>
    </source>
</evidence>
<dbReference type="EMBL" id="BSTI01000028">
    <property type="protein sequence ID" value="GLY70931.1"/>
    <property type="molecule type" value="Genomic_DNA"/>
</dbReference>
<sequence>MTDAALSTDARDQAASGLGEVAAEFGAIFGGAPTLAEFLEILGWAIPENSADTDGTFRAPLKFKVTLKGNKRYRSPAESRVHDLDDDLFVKSNAHLGDLVERMRSESGSPVTPQQFSSAILEVLRTGRVTLSDVEVGDIRTLLADVPKKRVAKPKPGDILAIPARGGGYHLAVTLAQNRFGTALGLFDGKSAQGRLDATIRRASRRFPVYTEDSSVKDGTWKVVGHDEDLLALFPADPEIYHKPGAWPGIVDTGEFGAAETSDGTMRLIDAGEARDVGLQDGTYRQAYPSAYLQDVLDERDDNS</sequence>
<gene>
    <name evidence="1" type="ORF">Atai01_75500</name>
</gene>
<accession>A0A9W6R7R5</accession>
<proteinExistence type="predicted"/>